<reference evidence="1" key="1">
    <citation type="journal article" date="2013" name="Environ. Microbiol.">
        <title>Microbiota from the distal guts of lean and obese adolescents exhibit partial functional redundancy besides clear differences in community structure.</title>
        <authorList>
            <person name="Ferrer M."/>
            <person name="Ruiz A."/>
            <person name="Lanza F."/>
            <person name="Haange S.B."/>
            <person name="Oberbach A."/>
            <person name="Till H."/>
            <person name="Bargiela R."/>
            <person name="Campoy C."/>
            <person name="Segura M.T."/>
            <person name="Richter M."/>
            <person name="von Bergen M."/>
            <person name="Seifert J."/>
            <person name="Suarez A."/>
        </authorList>
    </citation>
    <scope>NUCLEOTIDE SEQUENCE</scope>
</reference>
<evidence type="ECO:0008006" key="2">
    <source>
        <dbReference type="Google" id="ProtNLM"/>
    </source>
</evidence>
<name>K1TD69_9ZZZZ</name>
<feature type="non-terminal residue" evidence="1">
    <location>
        <position position="162"/>
    </location>
</feature>
<evidence type="ECO:0000313" key="1">
    <source>
        <dbReference type="EMBL" id="EKC71132.1"/>
    </source>
</evidence>
<protein>
    <recommendedName>
        <fullName evidence="2">Laminin G domain-containing protein</fullName>
    </recommendedName>
</protein>
<gene>
    <name evidence="1" type="ORF">OBE_03547</name>
</gene>
<proteinExistence type="predicted"/>
<comment type="caution">
    <text evidence="1">The sequence shown here is derived from an EMBL/GenBank/DDBJ whole genome shotgun (WGS) entry which is preliminary data.</text>
</comment>
<accession>K1TD69</accession>
<sequence>MGVVLSPALVRAQGLRFRDSGAPIDQRTSYTVFSRRPPTYSGRFDLEFDLSLYPEKKIGYILRVKNDADHRIYNLFYDGQGSQILFRLNDEGRSSLITASIDPRELTDVKWFRMKLTFDLERDSIGLAINNRTFGTSGVAMSDRCRPMVVFGRSDHIIDVPS</sequence>
<dbReference type="AlphaFoldDB" id="K1TD69"/>
<organism evidence="1">
    <name type="scientific">human gut metagenome</name>
    <dbReference type="NCBI Taxonomy" id="408170"/>
    <lineage>
        <taxon>unclassified sequences</taxon>
        <taxon>metagenomes</taxon>
        <taxon>organismal metagenomes</taxon>
    </lineage>
</organism>
<dbReference type="EMBL" id="AJWZ01002375">
    <property type="protein sequence ID" value="EKC71132.1"/>
    <property type="molecule type" value="Genomic_DNA"/>
</dbReference>